<feature type="transmembrane region" description="Helical" evidence="5">
    <location>
        <begin position="253"/>
        <end position="280"/>
    </location>
</feature>
<keyword evidence="2 5" id="KW-0812">Transmembrane</keyword>
<accession>A0A3M2S2K2</accession>
<comment type="subcellular location">
    <subcellularLocation>
        <location evidence="1">Membrane</location>
        <topology evidence="1">Multi-pass membrane protein</topology>
    </subcellularLocation>
</comment>
<dbReference type="EMBL" id="NKUJ01000157">
    <property type="protein sequence ID" value="RMJ11763.1"/>
    <property type="molecule type" value="Genomic_DNA"/>
</dbReference>
<dbReference type="AlphaFoldDB" id="A0A3M2S2K2"/>
<sequence length="394" mass="43530">MVEVVVKSPVTLPNGGQDDGHDKEAILNHSGFDTDNTVDSKAQAGMQNVIYFIDSIEQSNSGALVMIAGCNGVRAYNGFDLSPHIFIAHTCALKSRGLMIAYAPSPYTITTWITSYVTTAFLKGPGFQWCYGVFCIITPAFMLPLFDLFMYYYCKAKRMELVPKRESNREWRGPIYHYAREFDAVGFLLITADIALVLLPFNIYSYQKGQCKAHIILYSFIFGSLFIIAFALSEKCFAPVKFLPYHLLTDRTAIGSSVLAGAVCQFLLLGCLLSSFVQVANGLVVVEQIWMNNIYNTSPRLWSISIPVGLFVFIACASNTLVIYEQTASMASVEHHIGGGIGLPIAAAIWQGVFPKDLGKRLPESAQANSTIIYESLPQQPSYPWGSLERIAIQ</sequence>
<evidence type="ECO:0000256" key="2">
    <source>
        <dbReference type="ARBA" id="ARBA00022692"/>
    </source>
</evidence>
<keyword evidence="4 5" id="KW-0472">Membrane</keyword>
<evidence type="ECO:0000313" key="6">
    <source>
        <dbReference type="EMBL" id="RMJ11763.1"/>
    </source>
</evidence>
<dbReference type="GO" id="GO:0022857">
    <property type="term" value="F:transmembrane transporter activity"/>
    <property type="evidence" value="ECO:0007669"/>
    <property type="project" value="TreeGrafter"/>
</dbReference>
<feature type="transmembrane region" description="Helical" evidence="5">
    <location>
        <begin position="336"/>
        <end position="354"/>
    </location>
</feature>
<gene>
    <name evidence="6" type="ORF">CDV36_008603</name>
</gene>
<name>A0A3M2S2K2_9HYPO</name>
<evidence type="ECO:0000256" key="3">
    <source>
        <dbReference type="ARBA" id="ARBA00022989"/>
    </source>
</evidence>
<feature type="transmembrane region" description="Helical" evidence="5">
    <location>
        <begin position="301"/>
        <end position="324"/>
    </location>
</feature>
<feature type="transmembrane region" description="Helical" evidence="5">
    <location>
        <begin position="215"/>
        <end position="233"/>
    </location>
</feature>
<dbReference type="Proteomes" id="UP000277212">
    <property type="component" value="Unassembled WGS sequence"/>
</dbReference>
<proteinExistence type="predicted"/>
<dbReference type="PANTHER" id="PTHR23501:SF3">
    <property type="entry name" value="MAJOR FACILITATOR SUPERFAMILY (MFS) PROFILE DOMAIN-CONTAINING PROTEIN"/>
    <property type="match status" value="1"/>
</dbReference>
<comment type="caution">
    <text evidence="6">The sequence shown here is derived from an EMBL/GenBank/DDBJ whole genome shotgun (WGS) entry which is preliminary data.</text>
</comment>
<feature type="transmembrane region" description="Helical" evidence="5">
    <location>
        <begin position="184"/>
        <end position="203"/>
    </location>
</feature>
<protein>
    <submittedName>
        <fullName evidence="6">Uncharacterized protein</fullName>
    </submittedName>
</protein>
<evidence type="ECO:0000256" key="4">
    <source>
        <dbReference type="ARBA" id="ARBA00023136"/>
    </source>
</evidence>
<feature type="transmembrane region" description="Helical" evidence="5">
    <location>
        <begin position="129"/>
        <end position="153"/>
    </location>
</feature>
<evidence type="ECO:0000256" key="1">
    <source>
        <dbReference type="ARBA" id="ARBA00004141"/>
    </source>
</evidence>
<reference evidence="6 7" key="1">
    <citation type="submission" date="2017-06" db="EMBL/GenBank/DDBJ databases">
        <title>Comparative genomic analysis of Ambrosia Fusariam Clade fungi.</title>
        <authorList>
            <person name="Stajich J.E."/>
            <person name="Carrillo J."/>
            <person name="Kijimoto T."/>
            <person name="Eskalen A."/>
            <person name="O'Donnell K."/>
            <person name="Kasson M."/>
        </authorList>
    </citation>
    <scope>NUCLEOTIDE SEQUENCE [LARGE SCALE GENOMIC DNA]</scope>
    <source>
        <strain evidence="6">UCR3666</strain>
    </source>
</reference>
<keyword evidence="3 5" id="KW-1133">Transmembrane helix</keyword>
<evidence type="ECO:0000313" key="7">
    <source>
        <dbReference type="Proteomes" id="UP000277212"/>
    </source>
</evidence>
<dbReference type="OrthoDB" id="4078873at2759"/>
<keyword evidence="7" id="KW-1185">Reference proteome</keyword>
<dbReference type="GO" id="GO:0005886">
    <property type="term" value="C:plasma membrane"/>
    <property type="evidence" value="ECO:0007669"/>
    <property type="project" value="TreeGrafter"/>
</dbReference>
<evidence type="ECO:0000256" key="5">
    <source>
        <dbReference type="SAM" id="Phobius"/>
    </source>
</evidence>
<dbReference type="PANTHER" id="PTHR23501">
    <property type="entry name" value="MAJOR FACILITATOR SUPERFAMILY"/>
    <property type="match status" value="1"/>
</dbReference>
<organism evidence="6 7">
    <name type="scientific">Fusarium kuroshium</name>
    <dbReference type="NCBI Taxonomy" id="2010991"/>
    <lineage>
        <taxon>Eukaryota</taxon>
        <taxon>Fungi</taxon>
        <taxon>Dikarya</taxon>
        <taxon>Ascomycota</taxon>
        <taxon>Pezizomycotina</taxon>
        <taxon>Sordariomycetes</taxon>
        <taxon>Hypocreomycetidae</taxon>
        <taxon>Hypocreales</taxon>
        <taxon>Nectriaceae</taxon>
        <taxon>Fusarium</taxon>
        <taxon>Fusarium solani species complex</taxon>
    </lineage>
</organism>